<dbReference type="EMBL" id="JARAOO010000006">
    <property type="protein sequence ID" value="KAJ7964631.1"/>
    <property type="molecule type" value="Genomic_DNA"/>
</dbReference>
<evidence type="ECO:0000256" key="6">
    <source>
        <dbReference type="ARBA" id="ARBA00022737"/>
    </source>
</evidence>
<keyword evidence="12" id="KW-1185">Reference proteome</keyword>
<protein>
    <submittedName>
        <fullName evidence="11">Leucine-rich repeat receptor-like protein kinase</fullName>
    </submittedName>
</protein>
<dbReference type="Pfam" id="PF08263">
    <property type="entry name" value="LRRNT_2"/>
    <property type="match status" value="1"/>
</dbReference>
<comment type="similarity">
    <text evidence="8">Belongs to the polygalacturonase-inhibiting protein family.</text>
</comment>
<evidence type="ECO:0000313" key="12">
    <source>
        <dbReference type="Proteomes" id="UP001163823"/>
    </source>
</evidence>
<keyword evidence="4" id="KW-0433">Leucine-rich repeat</keyword>
<evidence type="ECO:0000259" key="10">
    <source>
        <dbReference type="Pfam" id="PF08263"/>
    </source>
</evidence>
<evidence type="ECO:0000256" key="8">
    <source>
        <dbReference type="ARBA" id="ARBA00038043"/>
    </source>
</evidence>
<dbReference type="InterPro" id="IPR013210">
    <property type="entry name" value="LRR_N_plant-typ"/>
</dbReference>
<sequence>MALLFLQRHSFLLHLLFLLALLPPFTHQIQQQRHHPKINTVDLNALIAIKNSLIELPTTSFFSTWDVTASDPCSSFSGVTCALDPFSVTLRVTILTLGTGLYDSSRLAGSLSNSIANLTELTQLILSPGMVTGPIPPQLGRLRNLRVLSLTNNCLTGTIPDSLSALKNLHTLDLSYNQHTGSIPPGLTKLPELKVLILASNSLSGELPTVSAQLLHLDLKSNRFTGLLPPSMPLSLRYLSLSDNIMWGPLNGLESLSELVYLDLSMNKFSGPIPTSLFFSTTLSSLFLQRNNLSGRVPQQQEGPTAIEWGGVHRRLEPQFFNWGIINGSCWCRELVLK</sequence>
<dbReference type="GO" id="GO:0016020">
    <property type="term" value="C:membrane"/>
    <property type="evidence" value="ECO:0007669"/>
    <property type="project" value="UniProtKB-SubCell"/>
</dbReference>
<keyword evidence="6" id="KW-0677">Repeat</keyword>
<dbReference type="Proteomes" id="UP001163823">
    <property type="component" value="Chromosome 6"/>
</dbReference>
<evidence type="ECO:0000313" key="11">
    <source>
        <dbReference type="EMBL" id="KAJ7964631.1"/>
    </source>
</evidence>
<feature type="signal peptide" evidence="9">
    <location>
        <begin position="1"/>
        <end position="28"/>
    </location>
</feature>
<keyword evidence="11" id="KW-0808">Transferase</keyword>
<reference evidence="11" key="1">
    <citation type="journal article" date="2023" name="Science">
        <title>Elucidation of the pathway for biosynthesis of saponin adjuvants from the soapbark tree.</title>
        <authorList>
            <person name="Reed J."/>
            <person name="Orme A."/>
            <person name="El-Demerdash A."/>
            <person name="Owen C."/>
            <person name="Martin L.B.B."/>
            <person name="Misra R.C."/>
            <person name="Kikuchi S."/>
            <person name="Rejzek M."/>
            <person name="Martin A.C."/>
            <person name="Harkess A."/>
            <person name="Leebens-Mack J."/>
            <person name="Louveau T."/>
            <person name="Stephenson M.J."/>
            <person name="Osbourn A."/>
        </authorList>
    </citation>
    <scope>NUCLEOTIDE SEQUENCE</scope>
    <source>
        <strain evidence="11">S10</strain>
    </source>
</reference>
<dbReference type="SUPFAM" id="SSF52058">
    <property type="entry name" value="L domain-like"/>
    <property type="match status" value="1"/>
</dbReference>
<dbReference type="GO" id="GO:0016301">
    <property type="term" value="F:kinase activity"/>
    <property type="evidence" value="ECO:0007669"/>
    <property type="project" value="UniProtKB-KW"/>
</dbReference>
<dbReference type="PANTHER" id="PTHR48009">
    <property type="entry name" value="LEUCINE-RICH REPEAT (LRR) FAMILY PROTEIN"/>
    <property type="match status" value="1"/>
</dbReference>
<dbReference type="Pfam" id="PF12799">
    <property type="entry name" value="LRR_4"/>
    <property type="match status" value="1"/>
</dbReference>
<dbReference type="FunFam" id="3.80.10.10:FF:000400">
    <property type="entry name" value="Nuclear pore complex protein NUP107"/>
    <property type="match status" value="1"/>
</dbReference>
<dbReference type="InterPro" id="IPR053213">
    <property type="entry name" value="RLP29"/>
</dbReference>
<organism evidence="11 12">
    <name type="scientific">Quillaja saponaria</name>
    <name type="common">Soap bark tree</name>
    <dbReference type="NCBI Taxonomy" id="32244"/>
    <lineage>
        <taxon>Eukaryota</taxon>
        <taxon>Viridiplantae</taxon>
        <taxon>Streptophyta</taxon>
        <taxon>Embryophyta</taxon>
        <taxon>Tracheophyta</taxon>
        <taxon>Spermatophyta</taxon>
        <taxon>Magnoliopsida</taxon>
        <taxon>eudicotyledons</taxon>
        <taxon>Gunneridae</taxon>
        <taxon>Pentapetalae</taxon>
        <taxon>rosids</taxon>
        <taxon>fabids</taxon>
        <taxon>Fabales</taxon>
        <taxon>Quillajaceae</taxon>
        <taxon>Quillaja</taxon>
    </lineage>
</organism>
<feature type="domain" description="Leucine-rich repeat-containing N-terminal plant-type" evidence="10">
    <location>
        <begin position="42"/>
        <end position="81"/>
    </location>
</feature>
<keyword evidence="5 9" id="KW-0732">Signal</keyword>
<dbReference type="InterPro" id="IPR001611">
    <property type="entry name" value="Leu-rich_rpt"/>
</dbReference>
<evidence type="ECO:0000256" key="3">
    <source>
        <dbReference type="ARBA" id="ARBA00022512"/>
    </source>
</evidence>
<evidence type="ECO:0000256" key="5">
    <source>
        <dbReference type="ARBA" id="ARBA00022729"/>
    </source>
</evidence>
<evidence type="ECO:0000256" key="7">
    <source>
        <dbReference type="ARBA" id="ARBA00023136"/>
    </source>
</evidence>
<evidence type="ECO:0000256" key="4">
    <source>
        <dbReference type="ARBA" id="ARBA00022614"/>
    </source>
</evidence>
<dbReference type="InterPro" id="IPR025875">
    <property type="entry name" value="Leu-rich_rpt_4"/>
</dbReference>
<dbReference type="Pfam" id="PF00560">
    <property type="entry name" value="LRR_1"/>
    <property type="match status" value="2"/>
</dbReference>
<comment type="subcellular location">
    <subcellularLocation>
        <location evidence="1">Membrane</location>
        <topology evidence="1">Peripheral membrane protein</topology>
    </subcellularLocation>
    <subcellularLocation>
        <location evidence="2">Secreted</location>
        <location evidence="2">Cell wall</location>
    </subcellularLocation>
</comment>
<dbReference type="PANTHER" id="PTHR48009:SF1">
    <property type="entry name" value="LEUCINE-RICH REPEAT (LRR) FAMILY PROTEIN"/>
    <property type="match status" value="1"/>
</dbReference>
<comment type="caution">
    <text evidence="11">The sequence shown here is derived from an EMBL/GenBank/DDBJ whole genome shotgun (WGS) entry which is preliminary data.</text>
</comment>
<keyword evidence="11" id="KW-0675">Receptor</keyword>
<accession>A0AAD7PQN9</accession>
<name>A0AAD7PQN9_QUISA</name>
<dbReference type="AlphaFoldDB" id="A0AAD7PQN9"/>
<evidence type="ECO:0000256" key="9">
    <source>
        <dbReference type="SAM" id="SignalP"/>
    </source>
</evidence>
<keyword evidence="11" id="KW-0418">Kinase</keyword>
<dbReference type="KEGG" id="qsa:O6P43_014416"/>
<proteinExistence type="inferred from homology"/>
<evidence type="ECO:0000256" key="2">
    <source>
        <dbReference type="ARBA" id="ARBA00004191"/>
    </source>
</evidence>
<gene>
    <name evidence="11" type="ORF">O6P43_014416</name>
</gene>
<keyword evidence="3" id="KW-0964">Secreted</keyword>
<keyword evidence="7" id="KW-0472">Membrane</keyword>
<evidence type="ECO:0000256" key="1">
    <source>
        <dbReference type="ARBA" id="ARBA00004170"/>
    </source>
</evidence>
<feature type="chain" id="PRO_5041939116" evidence="9">
    <location>
        <begin position="29"/>
        <end position="338"/>
    </location>
</feature>
<keyword evidence="3" id="KW-0134">Cell wall</keyword>
<dbReference type="InterPro" id="IPR032675">
    <property type="entry name" value="LRR_dom_sf"/>
</dbReference>
<dbReference type="Gene3D" id="3.80.10.10">
    <property type="entry name" value="Ribonuclease Inhibitor"/>
    <property type="match status" value="2"/>
</dbReference>